<keyword evidence="2" id="KW-1185">Reference proteome</keyword>
<name>A0A9J5Y3T6_SOLCO</name>
<reference evidence="1 2" key="1">
    <citation type="submission" date="2020-09" db="EMBL/GenBank/DDBJ databases">
        <title>De no assembly of potato wild relative species, Solanum commersonii.</title>
        <authorList>
            <person name="Cho K."/>
        </authorList>
    </citation>
    <scope>NUCLEOTIDE SEQUENCE [LARGE SCALE GENOMIC DNA]</scope>
    <source>
        <strain evidence="1">LZ3.2</strain>
        <tissue evidence="1">Leaf</tissue>
    </source>
</reference>
<evidence type="ECO:0000313" key="2">
    <source>
        <dbReference type="Proteomes" id="UP000824120"/>
    </source>
</evidence>
<comment type="caution">
    <text evidence="1">The sequence shown here is derived from an EMBL/GenBank/DDBJ whole genome shotgun (WGS) entry which is preliminary data.</text>
</comment>
<organism evidence="1 2">
    <name type="scientific">Solanum commersonii</name>
    <name type="common">Commerson's wild potato</name>
    <name type="synonym">Commerson's nightshade</name>
    <dbReference type="NCBI Taxonomy" id="4109"/>
    <lineage>
        <taxon>Eukaryota</taxon>
        <taxon>Viridiplantae</taxon>
        <taxon>Streptophyta</taxon>
        <taxon>Embryophyta</taxon>
        <taxon>Tracheophyta</taxon>
        <taxon>Spermatophyta</taxon>
        <taxon>Magnoliopsida</taxon>
        <taxon>eudicotyledons</taxon>
        <taxon>Gunneridae</taxon>
        <taxon>Pentapetalae</taxon>
        <taxon>asterids</taxon>
        <taxon>lamiids</taxon>
        <taxon>Solanales</taxon>
        <taxon>Solanaceae</taxon>
        <taxon>Solanoideae</taxon>
        <taxon>Solaneae</taxon>
        <taxon>Solanum</taxon>
    </lineage>
</organism>
<dbReference type="Proteomes" id="UP000824120">
    <property type="component" value="Chromosome 7"/>
</dbReference>
<evidence type="ECO:0000313" key="1">
    <source>
        <dbReference type="EMBL" id="KAG5595073.1"/>
    </source>
</evidence>
<dbReference type="AlphaFoldDB" id="A0A9J5Y3T6"/>
<sequence length="85" mass="9372">SPASYRRPPLLFSSLLAPSHLFSPARTARQIAASLSSLQSMKVHCSVSPSTASASELQAINISSRRGEQQHLRTFRARQLRKLNI</sequence>
<accession>A0A9J5Y3T6</accession>
<feature type="non-terminal residue" evidence="1">
    <location>
        <position position="85"/>
    </location>
</feature>
<dbReference type="EMBL" id="JACXVP010000007">
    <property type="protein sequence ID" value="KAG5595073.1"/>
    <property type="molecule type" value="Genomic_DNA"/>
</dbReference>
<proteinExistence type="predicted"/>
<gene>
    <name evidence="1" type="ORF">H5410_036305</name>
</gene>
<protein>
    <submittedName>
        <fullName evidence="1">Uncharacterized protein</fullName>
    </submittedName>
</protein>